<keyword evidence="14" id="KW-1185">Reference proteome</keyword>
<comment type="subcellular location">
    <subcellularLocation>
        <location evidence="2">Cytoplasm</location>
    </subcellularLocation>
    <subcellularLocation>
        <location evidence="1">Nucleus speckle</location>
    </subcellularLocation>
</comment>
<protein>
    <recommendedName>
        <fullName evidence="15">Proteasome activator complex subunit 4</fullName>
    </recommendedName>
</protein>
<dbReference type="InterPro" id="IPR035309">
    <property type="entry name" value="PSME4"/>
</dbReference>
<sequence>MIQDDEFEALVTTPERIKALGFKPQKEILTNHILPYAAELDDEASRFLQQVKTNLAKAVMLREMKPACGVWSSRLMKYIRIHGLKFSKEDHIKLIKLAYELVLIPDLEPCKIHKFATMFLMLTKKRQLISPDELTLHWRPLYDMGKKIFDKSATHIGMYHYLTPKRSMKQGGDMLDMIRKFLSGDGLGDALELFGLAGADENELPTSLEGSYISMVKCARPYFPLTATKEILAELMPQINPWSTDTHVVCQLAVFLPVALNPQYAEFGHHLWFDEIMSLWDTCYNSQCGISDLMMLFAGLAKRNPGAIDWQPHVPKMFTRFLHALNLPVSYKDMQITRCHSLDMKHVASWIVWSIAPDGEVLKHLRSFLAGVESYLHSANSGRWSYKLRDLLRKLAREFLNRVRREREPKFKESWENQTPAHYRLKDEDITEFVQIVLEPTLQAVYSRSGSLDISIALHNLATLRPAIVVPPLLERLKTSLTSLTEPHRVTAAMSAVAAVARPMLRGADAGYPEGPTHVVPFLLAVLPGLDPNDIKKTLVTLHFILIFTWMVPFIDCSSAHEHWSDLTEEELLTCESTAQLEDFVLVFLDRLFVIIESSVLEHVRLDTKESDAVRSKTDAVMETAISSAATAVLMQCSPKIFKEALRKFKAFATETTFETNVSGSMVGVMLHVFARIDSEATLAAFLPDLCEQLSELLSTDEALHEENPSRDLVYRLVLLMHVVECDGVVLLKYVPDILPILDRALKLHSNYALSRACEVLSHMLNSLCYIDLKEWKSSPKDYGSAPETWLPIREWGYGCMLKDTNFKWHVPSAAEAQCAQMLIDRYLTAEAARLEQWVSGERDMCRERRLRGFYIINALLACSTFLPPPNEDSVSFLESHVPATSIPFTSGVRYEVKLNGENVRVALTRLLLKVQAKLLGEKTDDTKGLEMLIQVWERVVVMKGMRGGPGLEARLRSYGALERALDGRGGAPDRKGSSRGVGTARLRMLTADAARLHDDSRYDLVCEAGITPSALKALHALAELSINTYSSVRILAQIRLYWMLSHYPYSYRALVPKLAEILAKGGEGDEWHARHKGALFMMLGPRSGPLVAKQDWDVVRTLWPAILNAPLSEKPSMVRLEQAFSDSLHRHFPTVNTRLTMSTTAVDAAAVLITEEERSDPQFSKILNESIARETASSDRTEKIYNELIVELMRVVETPNIQWRRLELAMQMLTFCPSLQTPYPGSTVRGMVQALLHDDIAVRRTAQRLVHYVLKQRKHKLIKIEIDPYDIAGVPRPEKRTPGYRKDLEWAIWSDDRVYKTDEEWDQPWLRNSMYGFYAWPEKLEIAAPSSEQVYSSDLAPEDMEEGERHLYEFFNNEDNVNKLVAFLTVEEKKGKDKFNGVRFSLFKTLFAQFGNDISARFLRHAERCAADSQEAMQRYAAEVTAAALRAPRYWPRDRAMDMYAAAVNILQIGLSSVTPETLEDWGTCVATGVEKLDPTRGRQVIEGLVQICAPRSRTRDNEPDVDTSFSICARLYALQGALGSLRWRAAPLAAELLKRLEEANFTQHPYQNVRETVGSLLMTIFDTELVFPGGQNGPAPRLADFLDTVQPRLAALYDENGDIVIKTAASAAMQCSPREPAAGCAAAARLPPRALSAAADVAIHVARLAQEHAPPADDTQATEAGESSDTEGEARVPRAERQLVSRLDTALRLTGDVAAPAPQDHARALNLLTTVLRGCMGVVVRGVGSRSESQYRVAGTACALAGRGPPQPHDELPRAAAALLASLALAHHCSRAFDTALQHLETLSNSRSWSARLACLDFAQPLLFYGLPLLCDRADRAIATERFALKLMRDPRLEVRQSAAKLLTGLMHCRALPDENVTMQGLMRSCRSKQLVERHCGVLGLCGYLASRPYSLGARLGDVLAELARHTSAPDPIPATIRDALADFRRTHQDDWPKHREQLTEEELDLLADLTSPPSYCA</sequence>
<dbReference type="Gene3D" id="1.25.10.10">
    <property type="entry name" value="Leucine-rich Repeat Variant"/>
    <property type="match status" value="1"/>
</dbReference>
<dbReference type="Pfam" id="PF23096">
    <property type="entry name" value="HEAT_PSME4"/>
    <property type="match status" value="1"/>
</dbReference>
<dbReference type="GO" id="GO:0010499">
    <property type="term" value="P:proteasomal ubiquitin-independent protein catabolic process"/>
    <property type="evidence" value="ECO:0007669"/>
    <property type="project" value="TreeGrafter"/>
</dbReference>
<dbReference type="GO" id="GO:0005829">
    <property type="term" value="C:cytosol"/>
    <property type="evidence" value="ECO:0007669"/>
    <property type="project" value="TreeGrafter"/>
</dbReference>
<keyword evidence="8" id="KW-0539">Nucleus</keyword>
<evidence type="ECO:0000256" key="8">
    <source>
        <dbReference type="ARBA" id="ARBA00023242"/>
    </source>
</evidence>
<evidence type="ECO:0000256" key="5">
    <source>
        <dbReference type="ARBA" id="ARBA00022737"/>
    </source>
</evidence>
<organism evidence="13 14">
    <name type="scientific">Spodoptera littoralis</name>
    <name type="common">Egyptian cotton leafworm</name>
    <dbReference type="NCBI Taxonomy" id="7109"/>
    <lineage>
        <taxon>Eukaryota</taxon>
        <taxon>Metazoa</taxon>
        <taxon>Ecdysozoa</taxon>
        <taxon>Arthropoda</taxon>
        <taxon>Hexapoda</taxon>
        <taxon>Insecta</taxon>
        <taxon>Pterygota</taxon>
        <taxon>Neoptera</taxon>
        <taxon>Endopterygota</taxon>
        <taxon>Lepidoptera</taxon>
        <taxon>Glossata</taxon>
        <taxon>Ditrysia</taxon>
        <taxon>Noctuoidea</taxon>
        <taxon>Noctuidae</taxon>
        <taxon>Amphipyrinae</taxon>
        <taxon>Spodoptera</taxon>
    </lineage>
</organism>
<evidence type="ECO:0000259" key="12">
    <source>
        <dbReference type="Pfam" id="PF23096"/>
    </source>
</evidence>
<evidence type="ECO:0000256" key="7">
    <source>
        <dbReference type="ARBA" id="ARBA00023204"/>
    </source>
</evidence>
<dbReference type="GO" id="GO:0070628">
    <property type="term" value="F:proteasome binding"/>
    <property type="evidence" value="ECO:0007669"/>
    <property type="project" value="InterPro"/>
</dbReference>
<dbReference type="PANTHER" id="PTHR32170">
    <property type="entry name" value="PROTEASOME ACTIVATOR COMPLEX SUBUNIT 4"/>
    <property type="match status" value="1"/>
</dbReference>
<gene>
    <name evidence="13" type="ORF">SPLIT_LOCUS3047</name>
</gene>
<dbReference type="InterPro" id="IPR011989">
    <property type="entry name" value="ARM-like"/>
</dbReference>
<comment type="similarity">
    <text evidence="3">Belongs to the BLM10 family.</text>
</comment>
<dbReference type="InterPro" id="IPR032430">
    <property type="entry name" value="Blm10_mid"/>
</dbReference>
<evidence type="ECO:0008006" key="15">
    <source>
        <dbReference type="Google" id="ProtNLM"/>
    </source>
</evidence>
<feature type="domain" description="Proteasome activator complex subunit 4-like HEAT repeat-like" evidence="12">
    <location>
        <begin position="1228"/>
        <end position="1521"/>
    </location>
</feature>
<dbReference type="PANTHER" id="PTHR32170:SF3">
    <property type="entry name" value="PROTEASOME ACTIVATOR COMPLEX SUBUNIT 4"/>
    <property type="match status" value="1"/>
</dbReference>
<proteinExistence type="inferred from homology"/>
<dbReference type="Pfam" id="PF16507">
    <property type="entry name" value="HEAT_PSME4_mid"/>
    <property type="match status" value="1"/>
</dbReference>
<keyword evidence="6" id="KW-0227">DNA damage</keyword>
<dbReference type="GO" id="GO:0016504">
    <property type="term" value="F:peptidase activator activity"/>
    <property type="evidence" value="ECO:0007669"/>
    <property type="project" value="InterPro"/>
</dbReference>
<feature type="domain" description="Proteasome activator complex subunit 4 C-terminal" evidence="10">
    <location>
        <begin position="1878"/>
        <end position="1964"/>
    </location>
</feature>
<name>A0A9P0HYA2_SPOLI</name>
<dbReference type="Pfam" id="PF11919">
    <property type="entry name" value="PSME4_C"/>
    <property type="match status" value="1"/>
</dbReference>
<feature type="region of interest" description="Disordered" evidence="9">
    <location>
        <begin position="1654"/>
        <end position="1682"/>
    </location>
</feature>
<dbReference type="Proteomes" id="UP001153321">
    <property type="component" value="Chromosome 16"/>
</dbReference>
<dbReference type="GO" id="GO:0016607">
    <property type="term" value="C:nuclear speck"/>
    <property type="evidence" value="ECO:0007669"/>
    <property type="project" value="UniProtKB-SubCell"/>
</dbReference>
<evidence type="ECO:0000256" key="3">
    <source>
        <dbReference type="ARBA" id="ARBA00005739"/>
    </source>
</evidence>
<evidence type="ECO:0000313" key="14">
    <source>
        <dbReference type="Proteomes" id="UP001153321"/>
    </source>
</evidence>
<reference evidence="13" key="1">
    <citation type="submission" date="2022-02" db="EMBL/GenBank/DDBJ databases">
        <authorList>
            <person name="King R."/>
        </authorList>
    </citation>
    <scope>NUCLEOTIDE SEQUENCE</scope>
</reference>
<evidence type="ECO:0000259" key="11">
    <source>
        <dbReference type="Pfam" id="PF16507"/>
    </source>
</evidence>
<keyword evidence="5" id="KW-0677">Repeat</keyword>
<evidence type="ECO:0000256" key="4">
    <source>
        <dbReference type="ARBA" id="ARBA00022490"/>
    </source>
</evidence>
<evidence type="ECO:0000256" key="2">
    <source>
        <dbReference type="ARBA" id="ARBA00004496"/>
    </source>
</evidence>
<evidence type="ECO:0000256" key="1">
    <source>
        <dbReference type="ARBA" id="ARBA00004324"/>
    </source>
</evidence>
<accession>A0A9P0HYA2</accession>
<keyword evidence="7" id="KW-0234">DNA repair</keyword>
<dbReference type="InterPro" id="IPR016024">
    <property type="entry name" value="ARM-type_fold"/>
</dbReference>
<dbReference type="InterPro" id="IPR021843">
    <property type="entry name" value="PSME4_C"/>
</dbReference>
<dbReference type="EMBL" id="LR824547">
    <property type="protein sequence ID" value="CAH1637689.1"/>
    <property type="molecule type" value="Genomic_DNA"/>
</dbReference>
<evidence type="ECO:0000256" key="6">
    <source>
        <dbReference type="ARBA" id="ARBA00022763"/>
    </source>
</evidence>
<keyword evidence="4" id="KW-0963">Cytoplasm</keyword>
<evidence type="ECO:0000256" key="9">
    <source>
        <dbReference type="SAM" id="MobiDB-lite"/>
    </source>
</evidence>
<evidence type="ECO:0000313" key="13">
    <source>
        <dbReference type="EMBL" id="CAH1637689.1"/>
    </source>
</evidence>
<evidence type="ECO:0000259" key="10">
    <source>
        <dbReference type="Pfam" id="PF11919"/>
    </source>
</evidence>
<dbReference type="SUPFAM" id="SSF48371">
    <property type="entry name" value="ARM repeat"/>
    <property type="match status" value="3"/>
</dbReference>
<dbReference type="InterPro" id="IPR055455">
    <property type="entry name" value="HEAT_PSME4"/>
</dbReference>
<dbReference type="GO" id="GO:0006281">
    <property type="term" value="P:DNA repair"/>
    <property type="evidence" value="ECO:0007669"/>
    <property type="project" value="UniProtKB-KW"/>
</dbReference>
<feature type="domain" description="Proteasome activator Blm10 middle HEAT repeats region" evidence="11">
    <location>
        <begin position="365"/>
        <end position="842"/>
    </location>
</feature>